<gene>
    <name evidence="2" type="ORF">SAMN05216404_110125</name>
</gene>
<name>A0A1H8LKF2_9PROT</name>
<dbReference type="InterPro" id="IPR051675">
    <property type="entry name" value="Endo/Exo/Phosphatase_dom_1"/>
</dbReference>
<dbReference type="SUPFAM" id="SSF47781">
    <property type="entry name" value="RuvA domain 2-like"/>
    <property type="match status" value="1"/>
</dbReference>
<dbReference type="Pfam" id="PF12836">
    <property type="entry name" value="HHH_3"/>
    <property type="match status" value="1"/>
</dbReference>
<proteinExistence type="predicted"/>
<evidence type="ECO:0000256" key="1">
    <source>
        <dbReference type="SAM" id="SignalP"/>
    </source>
</evidence>
<dbReference type="PANTHER" id="PTHR21180:SF32">
    <property type="entry name" value="ENDONUCLEASE_EXONUCLEASE_PHOSPHATASE FAMILY DOMAIN-CONTAINING PROTEIN 1"/>
    <property type="match status" value="1"/>
</dbReference>
<dbReference type="RefSeq" id="WP_074747660.1">
    <property type="nucleotide sequence ID" value="NZ_FOCT01000010.1"/>
</dbReference>
<feature type="chain" id="PRO_5010322029" evidence="1">
    <location>
        <begin position="21"/>
        <end position="99"/>
    </location>
</feature>
<protein>
    <submittedName>
        <fullName evidence="2">Competence protein ComEA</fullName>
    </submittedName>
</protein>
<dbReference type="PANTHER" id="PTHR21180">
    <property type="entry name" value="ENDONUCLEASE/EXONUCLEASE/PHOSPHATASE FAMILY DOMAIN-CONTAINING PROTEIN 1"/>
    <property type="match status" value="1"/>
</dbReference>
<dbReference type="Proteomes" id="UP000183898">
    <property type="component" value="Unassembled WGS sequence"/>
</dbReference>
<dbReference type="AlphaFoldDB" id="A0A1H8LKF2"/>
<organism evidence="2 3">
    <name type="scientific">Nitrosospira multiformis</name>
    <dbReference type="NCBI Taxonomy" id="1231"/>
    <lineage>
        <taxon>Bacteria</taxon>
        <taxon>Pseudomonadati</taxon>
        <taxon>Pseudomonadota</taxon>
        <taxon>Betaproteobacteria</taxon>
        <taxon>Nitrosomonadales</taxon>
        <taxon>Nitrosomonadaceae</taxon>
        <taxon>Nitrosospira</taxon>
    </lineage>
</organism>
<dbReference type="InterPro" id="IPR010994">
    <property type="entry name" value="RuvA_2-like"/>
</dbReference>
<keyword evidence="1" id="KW-0732">Signal</keyword>
<reference evidence="2 3" key="1">
    <citation type="submission" date="2016-10" db="EMBL/GenBank/DDBJ databases">
        <authorList>
            <person name="de Groot N.N."/>
        </authorList>
    </citation>
    <scope>NUCLEOTIDE SEQUENCE [LARGE SCALE GENOMIC DNA]</scope>
    <source>
        <strain evidence="2 3">Nl18</strain>
    </source>
</reference>
<dbReference type="Gene3D" id="1.10.150.280">
    <property type="entry name" value="AF1531-like domain"/>
    <property type="match status" value="1"/>
</dbReference>
<dbReference type="NCBIfam" id="TIGR00426">
    <property type="entry name" value="competence protein ComEA helix-hairpin-helix repeat region"/>
    <property type="match status" value="1"/>
</dbReference>
<dbReference type="EMBL" id="FOCT01000010">
    <property type="protein sequence ID" value="SEO05248.1"/>
    <property type="molecule type" value="Genomic_DNA"/>
</dbReference>
<accession>A0A1H8LKF2</accession>
<feature type="signal peptide" evidence="1">
    <location>
        <begin position="1"/>
        <end position="20"/>
    </location>
</feature>
<dbReference type="InterPro" id="IPR004509">
    <property type="entry name" value="Competence_ComEA_HhH"/>
</dbReference>
<evidence type="ECO:0000313" key="2">
    <source>
        <dbReference type="EMBL" id="SEO05248.1"/>
    </source>
</evidence>
<evidence type="ECO:0000313" key="3">
    <source>
        <dbReference type="Proteomes" id="UP000183898"/>
    </source>
</evidence>
<dbReference type="GO" id="GO:0015627">
    <property type="term" value="C:type II protein secretion system complex"/>
    <property type="evidence" value="ECO:0007669"/>
    <property type="project" value="TreeGrafter"/>
</dbReference>
<dbReference type="GO" id="GO:0015628">
    <property type="term" value="P:protein secretion by the type II secretion system"/>
    <property type="evidence" value="ECO:0007669"/>
    <property type="project" value="TreeGrafter"/>
</dbReference>
<sequence length="99" mass="10756">MRKLLIIISAPLIFAGSVHAAVNINTATQQELQTLSDITSAKARAIIEYRSKAGKFRTAEDLTKVDGINPRYLDMKQLYKDVSVAGPTVLKVGAKPEGK</sequence>